<feature type="transmembrane region" description="Helical" evidence="1">
    <location>
        <begin position="6"/>
        <end position="26"/>
    </location>
</feature>
<evidence type="ECO:0000313" key="3">
    <source>
        <dbReference type="EMBL" id="MEJ1155465.1"/>
    </source>
</evidence>
<keyword evidence="1" id="KW-1133">Transmembrane helix</keyword>
<evidence type="ECO:0000259" key="2">
    <source>
        <dbReference type="Pfam" id="PF25362"/>
    </source>
</evidence>
<gene>
    <name evidence="3" type="ORF">WDU96_07605</name>
</gene>
<accession>A0ABU8LW24</accession>
<protein>
    <recommendedName>
        <fullName evidence="2">PH domain-containing protein</fullName>
    </recommendedName>
</protein>
<feature type="domain" description="PH" evidence="2">
    <location>
        <begin position="42"/>
        <end position="151"/>
    </location>
</feature>
<reference evidence="3 4" key="1">
    <citation type="submission" date="2024-02" db="EMBL/GenBank/DDBJ databases">
        <authorList>
            <person name="Saticioglu I.B."/>
        </authorList>
    </citation>
    <scope>NUCLEOTIDE SEQUENCE [LARGE SCALE GENOMIC DNA]</scope>
    <source>
        <strain evidence="3 4">Mu-86</strain>
    </source>
</reference>
<dbReference type="RefSeq" id="WP_337337900.1">
    <property type="nucleotide sequence ID" value="NZ_JBBDGL010000002.1"/>
</dbReference>
<dbReference type="Proteomes" id="UP001368654">
    <property type="component" value="Unassembled WGS sequence"/>
</dbReference>
<evidence type="ECO:0000256" key="1">
    <source>
        <dbReference type="SAM" id="Phobius"/>
    </source>
</evidence>
<keyword evidence="4" id="KW-1185">Reference proteome</keyword>
<keyword evidence="1" id="KW-0812">Transmembrane</keyword>
<comment type="caution">
    <text evidence="3">The sequence shown here is derived from an EMBL/GenBank/DDBJ whole genome shotgun (WGS) entry which is preliminary data.</text>
</comment>
<evidence type="ECO:0000313" key="4">
    <source>
        <dbReference type="Proteomes" id="UP001368654"/>
    </source>
</evidence>
<dbReference type="EMBL" id="JBBDGL010000002">
    <property type="protein sequence ID" value="MEJ1155465.1"/>
    <property type="molecule type" value="Genomic_DNA"/>
</dbReference>
<dbReference type="Pfam" id="PF25362">
    <property type="entry name" value="bPH_11"/>
    <property type="match status" value="1"/>
</dbReference>
<sequence length="169" mass="18146">MTREGALAITVAFALVLIGVLVWAWMRRTRRDSGIAAPVGEMPNDATAVASFRTLYVATTRHGEPLERLAIAGLDFRSRADVTVTTAGVALDLTGKPRVFFARDIIRDVAQATVTIDRVVERDGLVRLTWLTADATAVDSYIRPQDASAHAVADAIRGTLTPSQIGTDA</sequence>
<keyword evidence="1" id="KW-0472">Membrane</keyword>
<proteinExistence type="predicted"/>
<name>A0ABU8LW24_9MICO</name>
<dbReference type="InterPro" id="IPR057446">
    <property type="entry name" value="PH_bac"/>
</dbReference>
<organism evidence="3 4">
    <name type="scientific">Microbacterium marmarense</name>
    <dbReference type="NCBI Taxonomy" id="3122051"/>
    <lineage>
        <taxon>Bacteria</taxon>
        <taxon>Bacillati</taxon>
        <taxon>Actinomycetota</taxon>
        <taxon>Actinomycetes</taxon>
        <taxon>Micrococcales</taxon>
        <taxon>Microbacteriaceae</taxon>
        <taxon>Microbacterium</taxon>
    </lineage>
</organism>